<organism evidence="1 2">
    <name type="scientific">Microbacterium testaceum</name>
    <name type="common">Aureobacterium testaceum</name>
    <name type="synonym">Brevibacterium testaceum</name>
    <dbReference type="NCBI Taxonomy" id="2033"/>
    <lineage>
        <taxon>Bacteria</taxon>
        <taxon>Bacillati</taxon>
        <taxon>Actinomycetota</taxon>
        <taxon>Actinomycetes</taxon>
        <taxon>Micrococcales</taxon>
        <taxon>Microbacteriaceae</taxon>
        <taxon>Microbacterium</taxon>
    </lineage>
</organism>
<sequence length="164" mass="17727">MQHKRATLDYHREILDDYVKARLAIILTEDAGTPFVGEVGLLVTRLRELKDGRSRWTGVAALPGADMAQFGCEFARISAGAKSAAQELGTTRVAGHHAALIDDVTAAIQETLARGKEADGMLDLDLGEFVHAFDALDIDLRRALFESKLTVMVAHGGEVTAKAR</sequence>
<accession>A0A4Y3QPP9</accession>
<dbReference type="EMBL" id="BJML01000008">
    <property type="protein sequence ID" value="GEB46643.1"/>
    <property type="molecule type" value="Genomic_DNA"/>
</dbReference>
<dbReference type="GeneID" id="57145272"/>
<dbReference type="Proteomes" id="UP000319525">
    <property type="component" value="Unassembled WGS sequence"/>
</dbReference>
<dbReference type="AlphaFoldDB" id="A0A4Y3QPP9"/>
<name>A0A4Y3QPP9_MICTE</name>
<evidence type="ECO:0000313" key="1">
    <source>
        <dbReference type="EMBL" id="GEB46643.1"/>
    </source>
</evidence>
<gene>
    <name evidence="1" type="ORF">MTE01_25880</name>
</gene>
<comment type="caution">
    <text evidence="1">The sequence shown here is derived from an EMBL/GenBank/DDBJ whole genome shotgun (WGS) entry which is preliminary data.</text>
</comment>
<protein>
    <submittedName>
        <fullName evidence="1">Uncharacterized protein</fullName>
    </submittedName>
</protein>
<dbReference type="RefSeq" id="WP_141377918.1">
    <property type="nucleotide sequence ID" value="NZ_BJML01000008.1"/>
</dbReference>
<reference evidence="1 2" key="1">
    <citation type="submission" date="2019-06" db="EMBL/GenBank/DDBJ databases">
        <title>Whole genome shotgun sequence of Microbacterium testaceum NBRC 12675.</title>
        <authorList>
            <person name="Hosoyama A."/>
            <person name="Uohara A."/>
            <person name="Ohji S."/>
            <person name="Ichikawa N."/>
        </authorList>
    </citation>
    <scope>NUCLEOTIDE SEQUENCE [LARGE SCALE GENOMIC DNA]</scope>
    <source>
        <strain evidence="1 2">NBRC 12675</strain>
    </source>
</reference>
<evidence type="ECO:0000313" key="2">
    <source>
        <dbReference type="Proteomes" id="UP000319525"/>
    </source>
</evidence>
<proteinExistence type="predicted"/>